<dbReference type="OrthoDB" id="9797252at2"/>
<dbReference type="EMBL" id="CP003587">
    <property type="protein sequence ID" value="AGY58773.1"/>
    <property type="molecule type" value="Genomic_DNA"/>
</dbReference>
<dbReference type="Proteomes" id="UP000017396">
    <property type="component" value="Chromosome"/>
</dbReference>
<keyword evidence="2" id="KW-0489">Methyltransferase</keyword>
<proteinExistence type="predicted"/>
<dbReference type="GO" id="GO:0008168">
    <property type="term" value="F:methyltransferase activity"/>
    <property type="evidence" value="ECO:0007669"/>
    <property type="project" value="UniProtKB-KW"/>
</dbReference>
<organism evidence="2 3">
    <name type="scientific">Gloeobacter kilaueensis (strain ATCC BAA-2537 / CCAP 1431/1 / ULC 316 / JS1)</name>
    <dbReference type="NCBI Taxonomy" id="1183438"/>
    <lineage>
        <taxon>Bacteria</taxon>
        <taxon>Bacillati</taxon>
        <taxon>Cyanobacteriota</taxon>
        <taxon>Cyanophyceae</taxon>
        <taxon>Gloeobacterales</taxon>
        <taxon>Gloeobacteraceae</taxon>
        <taxon>Gloeobacter</taxon>
    </lineage>
</organism>
<keyword evidence="2" id="KW-0808">Transferase</keyword>
<evidence type="ECO:0000313" key="2">
    <source>
        <dbReference type="EMBL" id="AGY58773.1"/>
    </source>
</evidence>
<dbReference type="Gene3D" id="3.40.50.150">
    <property type="entry name" value="Vaccinia Virus protein VP39"/>
    <property type="match status" value="1"/>
</dbReference>
<protein>
    <submittedName>
        <fullName evidence="2">Methyltransferase</fullName>
    </submittedName>
</protein>
<sequence length="274" mass="30300">MDEHLSGRLRLPQQNYPAEAFFDSLAADYDRRYALSVVGRLQRGQVWQHVSGLFARGGSLVEFGCGTGIDAEYLAGGGLWVLATDPSNSMLALTAQRCAGLPQVRTCQLFAERVGELEEHFDGAFSNFAALNCVDDLAAFAAHLASKLPPGAPVAFCLFGRLCLWEMAAYAVCGRWAQAFRRLRPGLVAASIGDGQSISVRYHSARQVRQAFAPWFHLEGQRAIGLFVPPTYFDKWVRSLPGLLGVLDRLDRTIGHLWPFAFLGDHILYVLQRR</sequence>
<evidence type="ECO:0000259" key="1">
    <source>
        <dbReference type="Pfam" id="PF13649"/>
    </source>
</evidence>
<dbReference type="InterPro" id="IPR029063">
    <property type="entry name" value="SAM-dependent_MTases_sf"/>
</dbReference>
<accession>U5QIQ6</accession>
<feature type="domain" description="Methyltransferase" evidence="1">
    <location>
        <begin position="61"/>
        <end position="151"/>
    </location>
</feature>
<dbReference type="GO" id="GO:0032259">
    <property type="term" value="P:methylation"/>
    <property type="evidence" value="ECO:0007669"/>
    <property type="project" value="UniProtKB-KW"/>
</dbReference>
<dbReference type="STRING" id="1183438.GKIL_2527"/>
<dbReference type="InterPro" id="IPR041698">
    <property type="entry name" value="Methyltransf_25"/>
</dbReference>
<dbReference type="AlphaFoldDB" id="U5QIQ6"/>
<dbReference type="Pfam" id="PF13649">
    <property type="entry name" value="Methyltransf_25"/>
    <property type="match status" value="1"/>
</dbReference>
<dbReference type="SUPFAM" id="SSF53335">
    <property type="entry name" value="S-adenosyl-L-methionine-dependent methyltransferases"/>
    <property type="match status" value="1"/>
</dbReference>
<name>U5QIQ6_GLOK1</name>
<keyword evidence="3" id="KW-1185">Reference proteome</keyword>
<dbReference type="HOGENOM" id="CLU_1041032_0_0_3"/>
<dbReference type="CDD" id="cd02440">
    <property type="entry name" value="AdoMet_MTases"/>
    <property type="match status" value="1"/>
</dbReference>
<dbReference type="RefSeq" id="WP_023173959.1">
    <property type="nucleotide sequence ID" value="NC_022600.1"/>
</dbReference>
<reference evidence="2 3" key="1">
    <citation type="journal article" date="2013" name="PLoS ONE">
        <title>Cultivation and Complete Genome Sequencing of Gloeobacter kilaueensis sp. nov., from a Lava Cave in Kilauea Caldera, Hawai'i.</title>
        <authorList>
            <person name="Saw J.H."/>
            <person name="Schatz M."/>
            <person name="Brown M.V."/>
            <person name="Kunkel D.D."/>
            <person name="Foster J.S."/>
            <person name="Shick H."/>
            <person name="Christensen S."/>
            <person name="Hou S."/>
            <person name="Wan X."/>
            <person name="Donachie S.P."/>
        </authorList>
    </citation>
    <scope>NUCLEOTIDE SEQUENCE [LARGE SCALE GENOMIC DNA]</scope>
    <source>
        <strain evidence="3">JS</strain>
    </source>
</reference>
<gene>
    <name evidence="2" type="ORF">GKIL_2527</name>
</gene>
<dbReference type="eggNOG" id="COG2226">
    <property type="taxonomic scope" value="Bacteria"/>
</dbReference>
<evidence type="ECO:0000313" key="3">
    <source>
        <dbReference type="Proteomes" id="UP000017396"/>
    </source>
</evidence>
<dbReference type="KEGG" id="glj:GKIL_2527"/>